<sequence>MVYQRKRMQHQRIDQQSQQLHLCIAKKLLAHPDMMEAVTARLHQRYQDKLMGYGSYLHWQAILAEFPHPENFIAAITASDSTTTRLRRATIFTGILNEKERSDCLAAPSQ</sequence>
<dbReference type="STRING" id="634436.SAMN05216361_2402"/>
<dbReference type="AlphaFoldDB" id="A0A1M5K8D5"/>
<evidence type="ECO:0000313" key="2">
    <source>
        <dbReference type="Proteomes" id="UP000184520"/>
    </source>
</evidence>
<gene>
    <name evidence="1" type="ORF">SAMN05216361_2402</name>
</gene>
<proteinExistence type="predicted"/>
<dbReference type="Proteomes" id="UP000184520">
    <property type="component" value="Unassembled WGS sequence"/>
</dbReference>
<organism evidence="1 2">
    <name type="scientific">Marisediminitalea aggregata</name>
    <dbReference type="NCBI Taxonomy" id="634436"/>
    <lineage>
        <taxon>Bacteria</taxon>
        <taxon>Pseudomonadati</taxon>
        <taxon>Pseudomonadota</taxon>
        <taxon>Gammaproteobacteria</taxon>
        <taxon>Alteromonadales</taxon>
        <taxon>Alteromonadaceae</taxon>
        <taxon>Marisediminitalea</taxon>
    </lineage>
</organism>
<protein>
    <submittedName>
        <fullName evidence="1">Uncharacterized protein</fullName>
    </submittedName>
</protein>
<keyword evidence="2" id="KW-1185">Reference proteome</keyword>
<name>A0A1M5K8D5_9ALTE</name>
<reference evidence="2" key="1">
    <citation type="submission" date="2016-11" db="EMBL/GenBank/DDBJ databases">
        <authorList>
            <person name="Varghese N."/>
            <person name="Submissions S."/>
        </authorList>
    </citation>
    <scope>NUCLEOTIDE SEQUENCE [LARGE SCALE GENOMIC DNA]</scope>
    <source>
        <strain evidence="2">CGMCC 1.8995</strain>
    </source>
</reference>
<dbReference type="EMBL" id="FQWD01000003">
    <property type="protein sequence ID" value="SHG48850.1"/>
    <property type="molecule type" value="Genomic_DNA"/>
</dbReference>
<evidence type="ECO:0000313" key="1">
    <source>
        <dbReference type="EMBL" id="SHG48850.1"/>
    </source>
</evidence>
<accession>A0A1M5K8D5</accession>